<reference evidence="2 3" key="1">
    <citation type="submission" date="2017-04" db="EMBL/GenBank/DDBJ databases">
        <authorList>
            <person name="Afonso C.L."/>
            <person name="Miller P.J."/>
            <person name="Scott M.A."/>
            <person name="Spackman E."/>
            <person name="Goraichik I."/>
            <person name="Dimitrov K.M."/>
            <person name="Suarez D.L."/>
            <person name="Swayne D.E."/>
        </authorList>
    </citation>
    <scope>NUCLEOTIDE SEQUENCE [LARGE SCALE GENOMIC DNA]</scope>
    <source>
        <strain evidence="3">XA(T)</strain>
    </source>
</reference>
<dbReference type="KEGG" id="cphy:B5808_07425"/>
<evidence type="ECO:0000313" key="3">
    <source>
        <dbReference type="Proteomes" id="UP000192775"/>
    </source>
</evidence>
<dbReference type="InterPro" id="IPR001623">
    <property type="entry name" value="DnaJ_domain"/>
</dbReference>
<dbReference type="SUPFAM" id="SSF46565">
    <property type="entry name" value="Chaperone J-domain"/>
    <property type="match status" value="1"/>
</dbReference>
<keyword evidence="3" id="KW-1185">Reference proteome</keyword>
<dbReference type="PROSITE" id="PS50076">
    <property type="entry name" value="DNAJ_2"/>
    <property type="match status" value="1"/>
</dbReference>
<dbReference type="AlphaFoldDB" id="A0A1X9LT31"/>
<gene>
    <name evidence="2" type="ORF">B5808_07425</name>
</gene>
<dbReference type="Pfam" id="PF08378">
    <property type="entry name" value="NERD"/>
    <property type="match status" value="1"/>
</dbReference>
<dbReference type="PANTHER" id="PTHR44240">
    <property type="entry name" value="DNAJ DOMAIN (PROKARYOTIC HEAT SHOCK PROTEIN)-RELATED"/>
    <property type="match status" value="1"/>
</dbReference>
<dbReference type="EMBL" id="CP020715">
    <property type="protein sequence ID" value="ARJ05050.1"/>
    <property type="molecule type" value="Genomic_DNA"/>
</dbReference>
<evidence type="ECO:0000313" key="2">
    <source>
        <dbReference type="EMBL" id="ARJ05050.1"/>
    </source>
</evidence>
<protein>
    <submittedName>
        <fullName evidence="2">Heat-shock protein</fullName>
    </submittedName>
</protein>
<dbReference type="InterPro" id="IPR036869">
    <property type="entry name" value="J_dom_sf"/>
</dbReference>
<feature type="compositionally biased region" description="Low complexity" evidence="1">
    <location>
        <begin position="79"/>
        <end position="100"/>
    </location>
</feature>
<name>A0A1X9LT31_9MICO</name>
<proteinExistence type="predicted"/>
<feature type="region of interest" description="Disordered" evidence="1">
    <location>
        <begin position="65"/>
        <end position="109"/>
    </location>
</feature>
<organism evidence="2 3">
    <name type="scientific">Cnuibacter physcomitrellae</name>
    <dbReference type="NCBI Taxonomy" id="1619308"/>
    <lineage>
        <taxon>Bacteria</taxon>
        <taxon>Bacillati</taxon>
        <taxon>Actinomycetota</taxon>
        <taxon>Actinomycetes</taxon>
        <taxon>Micrococcales</taxon>
        <taxon>Microbacteriaceae</taxon>
        <taxon>Cnuibacter</taxon>
    </lineage>
</organism>
<dbReference type="PRINTS" id="PR00625">
    <property type="entry name" value="JDOMAIN"/>
</dbReference>
<dbReference type="Proteomes" id="UP000192775">
    <property type="component" value="Chromosome"/>
</dbReference>
<dbReference type="Pfam" id="PF00226">
    <property type="entry name" value="DnaJ"/>
    <property type="match status" value="1"/>
</dbReference>
<dbReference type="Gene3D" id="1.10.287.110">
    <property type="entry name" value="DnaJ domain"/>
    <property type="match status" value="1"/>
</dbReference>
<dbReference type="InterPro" id="IPR011528">
    <property type="entry name" value="NERD"/>
</dbReference>
<dbReference type="RefSeq" id="WP_085019188.1">
    <property type="nucleotide sequence ID" value="NZ_BMHD01000001.1"/>
</dbReference>
<evidence type="ECO:0000256" key="1">
    <source>
        <dbReference type="SAM" id="MobiDB-lite"/>
    </source>
</evidence>
<dbReference type="PANTHER" id="PTHR44240:SF12">
    <property type="entry name" value="OS06G0716100 PROTEIN"/>
    <property type="match status" value="1"/>
</dbReference>
<sequence>MPESPAAQTPYEVLGVAAGASDDELRRAYRRLLRETHPDTGGDAARFVLVQRAWERIGTPELRAAYDRGSASRTSSPEPASYAAGARGSGSTARRPASSTVRARTYGHPGGQEREMYLALMREWVGRGVHLDDPYDPGLVQRAPREIRGWLAKAIAEETTSAIVGDLGVGFTIWNNVLTGRSIDGVGETIDHVVLGPSGLYAVQSEDWGTPVRLKKDDLVGEGIPAGYEPLHQLRGAARSLGRSLGVRFTGLVVVVPDDDLEVHAAVVERGRLAGSAVVRRAALPQLLRDGTGADRESIDRVFDLRTRLQQSLRLA</sequence>
<dbReference type="STRING" id="1619308.B5808_07425"/>
<dbReference type="SMART" id="SM00271">
    <property type="entry name" value="DnaJ"/>
    <property type="match status" value="1"/>
</dbReference>
<accession>A0A1X9LT31</accession>
<dbReference type="InterPro" id="IPR052276">
    <property type="entry name" value="Diphthamide-biosynth_chaperone"/>
</dbReference>